<evidence type="ECO:0000259" key="2">
    <source>
        <dbReference type="Pfam" id="PF12489"/>
    </source>
</evidence>
<dbReference type="PANTHER" id="PTHR17085">
    <property type="entry name" value="NUCLEAR RECEPTOR COACTIVATOR 4"/>
    <property type="match status" value="1"/>
</dbReference>
<dbReference type="PANTHER" id="PTHR17085:SF3">
    <property type="entry name" value="NUCLEAR RECEPTOR COACTIVATOR 4"/>
    <property type="match status" value="1"/>
</dbReference>
<dbReference type="AlphaFoldDB" id="A0A0L8GNF5"/>
<proteinExistence type="predicted"/>
<dbReference type="InterPro" id="IPR039947">
    <property type="entry name" value="NCoA-4"/>
</dbReference>
<keyword evidence="1" id="KW-0175">Coiled coil</keyword>
<dbReference type="GO" id="GO:0003713">
    <property type="term" value="F:transcription coactivator activity"/>
    <property type="evidence" value="ECO:0007669"/>
    <property type="project" value="InterPro"/>
</dbReference>
<dbReference type="InterPro" id="IPR022174">
    <property type="entry name" value="NCOA4_N"/>
</dbReference>
<dbReference type="EMBL" id="KQ421117">
    <property type="protein sequence ID" value="KOF78378.1"/>
    <property type="molecule type" value="Genomic_DNA"/>
</dbReference>
<feature type="domain" description="Nuclear receptor coactivator 4 N-terminal" evidence="2">
    <location>
        <begin position="31"/>
        <end position="123"/>
    </location>
</feature>
<dbReference type="OMA" id="WVTSERC"/>
<dbReference type="GO" id="GO:0006879">
    <property type="term" value="P:intracellular iron ion homeostasis"/>
    <property type="evidence" value="ECO:0007669"/>
    <property type="project" value="InterPro"/>
</dbReference>
<dbReference type="KEGG" id="obi:106875800"/>
<gene>
    <name evidence="3" type="ORF">OCBIM_22030923mg</name>
</gene>
<accession>A0A0L8GNF5</accession>
<feature type="coiled-coil region" evidence="1">
    <location>
        <begin position="33"/>
        <end position="97"/>
    </location>
</feature>
<reference evidence="3" key="1">
    <citation type="submission" date="2015-07" db="EMBL/GenBank/DDBJ databases">
        <title>MeaNS - Measles Nucleotide Surveillance Program.</title>
        <authorList>
            <person name="Tran T."/>
            <person name="Druce J."/>
        </authorList>
    </citation>
    <scope>NUCLEOTIDE SEQUENCE</scope>
    <source>
        <strain evidence="3">UCB-OBI-ISO-001</strain>
        <tissue evidence="3">Gonad</tissue>
    </source>
</reference>
<evidence type="ECO:0000313" key="3">
    <source>
        <dbReference type="EMBL" id="KOF78379.1"/>
    </source>
</evidence>
<dbReference type="GO" id="GO:0009725">
    <property type="term" value="P:response to hormone"/>
    <property type="evidence" value="ECO:0007669"/>
    <property type="project" value="TreeGrafter"/>
</dbReference>
<sequence length="559" mass="63115">MEFSNVQKQQLVKATQEKYALFEKAKCDLYQNVAELKSQIRSQMSRLLEALQNRELQLLNQVDMIKSSKEEVLQNKLAALNCKLDKLQHTVKCSDEENYVLEDNFESLCLRDMVPEEPMHMTFKPTPVGLKDVVMNFGKITSNGISFSTFAESDTSPTSLSKQSEDYRNAEHNVSYKTVEQIKQASNSEKSLVTSEWLAKPQKKHSLSKSSTPINSKDMFAPFKTCRTADWLASPKSLSPTQKSSSVCLAELPKNTSIQNWFHQIKQNHDFEDDGFEILDTEELNSDEDTDSIEIVSSSPASVNSEILKNAIGCKRTPDIDKSVWLAAKRKPMPLGRSSKTLPTFSYFKKVAAQDPSVWLVKKKSLSSSNMSTKPVTCSDHGLAKNCDIENLGDSSCVENLTKKFRELSQVSKCPDPKLSTLSLSSDQLPPVSSVCKANEVCEKYSECVTQPNCGERNWFAKVFTATNNTEAVNHISQIPVFKADPQLDQYACKKDPFQPFQATVDYSFWLKKGKDKENMPQKCSNLKRDSNSFSSLYDWLSPESKKNIQVLNENKFKF</sequence>
<name>A0A0L8GNF5_OCTBM</name>
<protein>
    <recommendedName>
        <fullName evidence="2">Nuclear receptor coactivator 4 N-terminal domain-containing protein</fullName>
    </recommendedName>
</protein>
<dbReference type="Pfam" id="PF12489">
    <property type="entry name" value="ARA70"/>
    <property type="match status" value="1"/>
</dbReference>
<dbReference type="EMBL" id="KQ421117">
    <property type="protein sequence ID" value="KOF78379.1"/>
    <property type="molecule type" value="Genomic_DNA"/>
</dbReference>
<organism evidence="3">
    <name type="scientific">Octopus bimaculoides</name>
    <name type="common">California two-spotted octopus</name>
    <dbReference type="NCBI Taxonomy" id="37653"/>
    <lineage>
        <taxon>Eukaryota</taxon>
        <taxon>Metazoa</taxon>
        <taxon>Spiralia</taxon>
        <taxon>Lophotrochozoa</taxon>
        <taxon>Mollusca</taxon>
        <taxon>Cephalopoda</taxon>
        <taxon>Coleoidea</taxon>
        <taxon>Octopodiformes</taxon>
        <taxon>Octopoda</taxon>
        <taxon>Incirrata</taxon>
        <taxon>Octopodidae</taxon>
        <taxon>Octopus</taxon>
    </lineage>
</organism>
<dbReference type="OrthoDB" id="6334544at2759"/>
<evidence type="ECO:0000256" key="1">
    <source>
        <dbReference type="SAM" id="Coils"/>
    </source>
</evidence>